<feature type="region of interest" description="Disordered" evidence="1">
    <location>
        <begin position="68"/>
        <end position="110"/>
    </location>
</feature>
<accession>A0A4P9Z5J9</accession>
<protein>
    <submittedName>
        <fullName evidence="2">Uncharacterized protein</fullName>
    </submittedName>
</protein>
<sequence length="110" mass="12104">MVIVAKKDITNRAPLLRMLCLPLGSSLLQASARASGGGAYYFAKRDINARWRDHAANNKRVTEKLDWQERVRREQERMDAESATRDAPRMGEHGHGTSTRSDGGGGSHAG</sequence>
<feature type="compositionally biased region" description="Basic and acidic residues" evidence="1">
    <location>
        <begin position="68"/>
        <end position="95"/>
    </location>
</feature>
<proteinExistence type="predicted"/>
<gene>
    <name evidence="2" type="ORF">SYNPS1DRAFT_26465</name>
</gene>
<evidence type="ECO:0000313" key="3">
    <source>
        <dbReference type="Proteomes" id="UP000278143"/>
    </source>
</evidence>
<name>A0A4P9Z5J9_9FUNG</name>
<keyword evidence="3" id="KW-1185">Reference proteome</keyword>
<evidence type="ECO:0000313" key="2">
    <source>
        <dbReference type="EMBL" id="RKP27897.1"/>
    </source>
</evidence>
<dbReference type="OrthoDB" id="2559326at2759"/>
<dbReference type="Proteomes" id="UP000278143">
    <property type="component" value="Unassembled WGS sequence"/>
</dbReference>
<dbReference type="AlphaFoldDB" id="A0A4P9Z5J9"/>
<dbReference type="EMBL" id="KZ989137">
    <property type="protein sequence ID" value="RKP27897.1"/>
    <property type="molecule type" value="Genomic_DNA"/>
</dbReference>
<reference evidence="3" key="1">
    <citation type="journal article" date="2018" name="Nat. Microbiol.">
        <title>Leveraging single-cell genomics to expand the fungal tree of life.</title>
        <authorList>
            <person name="Ahrendt S.R."/>
            <person name="Quandt C.A."/>
            <person name="Ciobanu D."/>
            <person name="Clum A."/>
            <person name="Salamov A."/>
            <person name="Andreopoulos B."/>
            <person name="Cheng J.F."/>
            <person name="Woyke T."/>
            <person name="Pelin A."/>
            <person name="Henrissat B."/>
            <person name="Reynolds N.K."/>
            <person name="Benny G.L."/>
            <person name="Smith M.E."/>
            <person name="James T.Y."/>
            <person name="Grigoriev I.V."/>
        </authorList>
    </citation>
    <scope>NUCLEOTIDE SEQUENCE [LARGE SCALE GENOMIC DNA]</scope>
    <source>
        <strain evidence="3">Benny S71-1</strain>
    </source>
</reference>
<evidence type="ECO:0000256" key="1">
    <source>
        <dbReference type="SAM" id="MobiDB-lite"/>
    </source>
</evidence>
<organism evidence="2 3">
    <name type="scientific">Syncephalis pseudoplumigaleata</name>
    <dbReference type="NCBI Taxonomy" id="1712513"/>
    <lineage>
        <taxon>Eukaryota</taxon>
        <taxon>Fungi</taxon>
        <taxon>Fungi incertae sedis</taxon>
        <taxon>Zoopagomycota</taxon>
        <taxon>Zoopagomycotina</taxon>
        <taxon>Zoopagomycetes</taxon>
        <taxon>Zoopagales</taxon>
        <taxon>Piptocephalidaceae</taxon>
        <taxon>Syncephalis</taxon>
    </lineage>
</organism>